<dbReference type="KEGG" id="rsu:NHU_00783"/>
<dbReference type="InterPro" id="IPR010342">
    <property type="entry name" value="DUF938"/>
</dbReference>
<gene>
    <name evidence="2" type="ORF">NHU_00783</name>
</gene>
<evidence type="ECO:0000256" key="1">
    <source>
        <dbReference type="SAM" id="MobiDB-lite"/>
    </source>
</evidence>
<protein>
    <submittedName>
        <fullName evidence="2">Ribosome-associated GTPase</fullName>
    </submittedName>
</protein>
<dbReference type="PANTHER" id="PTHR20974:SF0">
    <property type="entry name" value="UPF0585 PROTEIN CG18661"/>
    <property type="match status" value="1"/>
</dbReference>
<dbReference type="Proteomes" id="UP000064912">
    <property type="component" value="Chromosome"/>
</dbReference>
<organism evidence="2 3">
    <name type="scientific">Rhodovulum sulfidophilum</name>
    <name type="common">Rhodobacter sulfidophilus</name>
    <dbReference type="NCBI Taxonomy" id="35806"/>
    <lineage>
        <taxon>Bacteria</taxon>
        <taxon>Pseudomonadati</taxon>
        <taxon>Pseudomonadota</taxon>
        <taxon>Alphaproteobacteria</taxon>
        <taxon>Rhodobacterales</taxon>
        <taxon>Paracoccaceae</taxon>
        <taxon>Rhodovulum</taxon>
    </lineage>
</organism>
<dbReference type="eggNOG" id="COG0500">
    <property type="taxonomic scope" value="Bacteria"/>
</dbReference>
<dbReference type="EMBL" id="AP014800">
    <property type="protein sequence ID" value="BAQ67951.1"/>
    <property type="molecule type" value="Genomic_DNA"/>
</dbReference>
<evidence type="ECO:0000313" key="3">
    <source>
        <dbReference type="Proteomes" id="UP000064912"/>
    </source>
</evidence>
<dbReference type="PANTHER" id="PTHR20974">
    <property type="entry name" value="UPF0585 PROTEIN CG18661"/>
    <property type="match status" value="1"/>
</dbReference>
<proteinExistence type="predicted"/>
<dbReference type="AlphaFoldDB" id="A0A0D6AYW9"/>
<dbReference type="PATRIC" id="fig|35806.4.peg.801"/>
<evidence type="ECO:0000313" key="2">
    <source>
        <dbReference type="EMBL" id="BAQ67951.1"/>
    </source>
</evidence>
<dbReference type="Gene3D" id="3.40.50.150">
    <property type="entry name" value="Vaccinia Virus protein VP39"/>
    <property type="match status" value="1"/>
</dbReference>
<reference evidence="2 3" key="1">
    <citation type="submission" date="2015-02" db="EMBL/GenBank/DDBJ databases">
        <title>Genome sequene of Rhodovulum sulfidophilum DSM 2351.</title>
        <authorList>
            <person name="Nagao N."/>
        </authorList>
    </citation>
    <scope>NUCLEOTIDE SEQUENCE [LARGE SCALE GENOMIC DNA]</scope>
    <source>
        <strain evidence="2 3">DSM 2351</strain>
    </source>
</reference>
<sequence>MPKRLTLPDSASLATPGAGGRLSAPSALRNAEAICATLETVAPARGRALELASGTGEHAVRLAARLPGLAWQPTEIDPQRRASIDAWAAEAALPNLRPALSLDACQPGWGASHAGQDLIFASNILHLVPDAQAATLIAEAALALAPGGVLAIYGPFLRDEGFASPGDAAFHASLIAQDPGIGYKPVAWVANRGKAAGLRLEAQISMPANNLTIIFRQPSVIAQRNH</sequence>
<name>A0A0D6AYW9_RHOSU</name>
<accession>A0A0D6AYW9</accession>
<dbReference type="Pfam" id="PF06080">
    <property type="entry name" value="DUF938"/>
    <property type="match status" value="1"/>
</dbReference>
<dbReference type="SUPFAM" id="SSF53335">
    <property type="entry name" value="S-adenosyl-L-methionine-dependent methyltransferases"/>
    <property type="match status" value="1"/>
</dbReference>
<feature type="region of interest" description="Disordered" evidence="1">
    <location>
        <begin position="1"/>
        <end position="22"/>
    </location>
</feature>
<dbReference type="InterPro" id="IPR029063">
    <property type="entry name" value="SAM-dependent_MTases_sf"/>
</dbReference>